<evidence type="ECO:0000313" key="12">
    <source>
        <dbReference type="Proteomes" id="UP000887013"/>
    </source>
</evidence>
<dbReference type="PROSITE" id="PS50157">
    <property type="entry name" value="ZINC_FINGER_C2H2_2"/>
    <property type="match status" value="3"/>
</dbReference>
<evidence type="ECO:0000256" key="9">
    <source>
        <dbReference type="SAM" id="MobiDB-lite"/>
    </source>
</evidence>
<dbReference type="PROSITE" id="PS00028">
    <property type="entry name" value="ZINC_FINGER_C2H2_1"/>
    <property type="match status" value="1"/>
</dbReference>
<proteinExistence type="predicted"/>
<feature type="compositionally biased region" description="Low complexity" evidence="9">
    <location>
        <begin position="38"/>
        <end position="54"/>
    </location>
</feature>
<dbReference type="GO" id="GO:0008270">
    <property type="term" value="F:zinc ion binding"/>
    <property type="evidence" value="ECO:0007669"/>
    <property type="project" value="UniProtKB-KW"/>
</dbReference>
<feature type="domain" description="C2H2-type" evidence="10">
    <location>
        <begin position="127"/>
        <end position="154"/>
    </location>
</feature>
<dbReference type="GO" id="GO:0005634">
    <property type="term" value="C:nucleus"/>
    <property type="evidence" value="ECO:0007669"/>
    <property type="project" value="UniProtKB-SubCell"/>
</dbReference>
<feature type="region of interest" description="Disordered" evidence="9">
    <location>
        <begin position="1"/>
        <end position="77"/>
    </location>
</feature>
<evidence type="ECO:0000259" key="10">
    <source>
        <dbReference type="PROSITE" id="PS50157"/>
    </source>
</evidence>
<evidence type="ECO:0000256" key="2">
    <source>
        <dbReference type="ARBA" id="ARBA00022723"/>
    </source>
</evidence>
<keyword evidence="7" id="KW-0539">Nucleus</keyword>
<keyword evidence="6" id="KW-0238">DNA-binding</keyword>
<protein>
    <recommendedName>
        <fullName evidence="10">C2H2-type domain-containing protein</fullName>
    </recommendedName>
</protein>
<evidence type="ECO:0000256" key="4">
    <source>
        <dbReference type="ARBA" id="ARBA00022771"/>
    </source>
</evidence>
<feature type="domain" description="C2H2-type" evidence="10">
    <location>
        <begin position="155"/>
        <end position="183"/>
    </location>
</feature>
<organism evidence="11 12">
    <name type="scientific">Nephila pilipes</name>
    <name type="common">Giant wood spider</name>
    <name type="synonym">Nephila maculata</name>
    <dbReference type="NCBI Taxonomy" id="299642"/>
    <lineage>
        <taxon>Eukaryota</taxon>
        <taxon>Metazoa</taxon>
        <taxon>Ecdysozoa</taxon>
        <taxon>Arthropoda</taxon>
        <taxon>Chelicerata</taxon>
        <taxon>Arachnida</taxon>
        <taxon>Araneae</taxon>
        <taxon>Araneomorphae</taxon>
        <taxon>Entelegynae</taxon>
        <taxon>Araneoidea</taxon>
        <taxon>Nephilidae</taxon>
        <taxon>Nephila</taxon>
    </lineage>
</organism>
<name>A0A8X6PC21_NEPPI</name>
<feature type="domain" description="C2H2-type" evidence="10">
    <location>
        <begin position="99"/>
        <end position="126"/>
    </location>
</feature>
<dbReference type="OrthoDB" id="6077919at2759"/>
<evidence type="ECO:0000256" key="6">
    <source>
        <dbReference type="ARBA" id="ARBA00023125"/>
    </source>
</evidence>
<gene>
    <name evidence="11" type="ORF">NPIL_372441</name>
</gene>
<feature type="compositionally biased region" description="Basic and acidic residues" evidence="9">
    <location>
        <begin position="7"/>
        <end position="24"/>
    </location>
</feature>
<keyword evidence="5" id="KW-0862">Zinc</keyword>
<comment type="subcellular location">
    <subcellularLocation>
        <location evidence="1">Nucleus</location>
    </subcellularLocation>
</comment>
<dbReference type="GO" id="GO:0006357">
    <property type="term" value="P:regulation of transcription by RNA polymerase II"/>
    <property type="evidence" value="ECO:0007669"/>
    <property type="project" value="TreeGrafter"/>
</dbReference>
<accession>A0A8X6PC21</accession>
<keyword evidence="12" id="KW-1185">Reference proteome</keyword>
<dbReference type="SMART" id="SM00355">
    <property type="entry name" value="ZnF_C2H2"/>
    <property type="match status" value="1"/>
</dbReference>
<dbReference type="PANTHER" id="PTHR24404">
    <property type="entry name" value="ZINC FINGER PROTEIN"/>
    <property type="match status" value="1"/>
</dbReference>
<dbReference type="GO" id="GO:0000978">
    <property type="term" value="F:RNA polymerase II cis-regulatory region sequence-specific DNA binding"/>
    <property type="evidence" value="ECO:0007669"/>
    <property type="project" value="TreeGrafter"/>
</dbReference>
<dbReference type="AlphaFoldDB" id="A0A8X6PC21"/>
<evidence type="ECO:0000256" key="8">
    <source>
        <dbReference type="PROSITE-ProRule" id="PRU00042"/>
    </source>
</evidence>
<dbReference type="InterPro" id="IPR050589">
    <property type="entry name" value="Ikaros_C2H2-ZF"/>
</dbReference>
<evidence type="ECO:0000256" key="7">
    <source>
        <dbReference type="ARBA" id="ARBA00023242"/>
    </source>
</evidence>
<dbReference type="FunFam" id="3.30.160.60:FF:000624">
    <property type="entry name" value="zinc finger protein 697"/>
    <property type="match status" value="1"/>
</dbReference>
<dbReference type="PANTHER" id="PTHR24404:SF114">
    <property type="entry name" value="KLUMPFUSS, ISOFORM B-RELATED"/>
    <property type="match status" value="1"/>
</dbReference>
<dbReference type="InterPro" id="IPR036236">
    <property type="entry name" value="Znf_C2H2_sf"/>
</dbReference>
<comment type="caution">
    <text evidence="11">The sequence shown here is derived from an EMBL/GenBank/DDBJ whole genome shotgun (WGS) entry which is preliminary data.</text>
</comment>
<reference evidence="11" key="1">
    <citation type="submission" date="2020-08" db="EMBL/GenBank/DDBJ databases">
        <title>Multicomponent nature underlies the extraordinary mechanical properties of spider dragline silk.</title>
        <authorList>
            <person name="Kono N."/>
            <person name="Nakamura H."/>
            <person name="Mori M."/>
            <person name="Yoshida Y."/>
            <person name="Ohtoshi R."/>
            <person name="Malay A.D."/>
            <person name="Moran D.A.P."/>
            <person name="Tomita M."/>
            <person name="Numata K."/>
            <person name="Arakawa K."/>
        </authorList>
    </citation>
    <scope>NUCLEOTIDE SEQUENCE</scope>
</reference>
<sequence>MSSSDEDIPKFERPCAKRETRPCEPLDLSIRVTRDASSHSGGSSISSLPVSEGSPSDRRPVGPSALPGPVSHANQSSNNCNQELIQSHLQTKQPANKQFPCSVYNKVFTEKSSVQTRMRTHTGEKPYTCEIRGRSFFQKGKLESYIKSHTINKPFTCDTCGRKFSWKPNLKTHIDSVHKKEKSFSCKQCG</sequence>
<keyword evidence="4 8" id="KW-0863">Zinc-finger</keyword>
<dbReference type="Gene3D" id="3.30.160.60">
    <property type="entry name" value="Classic Zinc Finger"/>
    <property type="match status" value="3"/>
</dbReference>
<dbReference type="GO" id="GO:0003700">
    <property type="term" value="F:DNA-binding transcription factor activity"/>
    <property type="evidence" value="ECO:0007669"/>
    <property type="project" value="TreeGrafter"/>
</dbReference>
<evidence type="ECO:0000256" key="3">
    <source>
        <dbReference type="ARBA" id="ARBA00022737"/>
    </source>
</evidence>
<keyword evidence="3" id="KW-0677">Repeat</keyword>
<dbReference type="FunFam" id="3.30.160.60:FF:000446">
    <property type="entry name" value="Zinc finger protein"/>
    <property type="match status" value="1"/>
</dbReference>
<feature type="non-terminal residue" evidence="11">
    <location>
        <position position="190"/>
    </location>
</feature>
<evidence type="ECO:0000256" key="5">
    <source>
        <dbReference type="ARBA" id="ARBA00022833"/>
    </source>
</evidence>
<evidence type="ECO:0000256" key="1">
    <source>
        <dbReference type="ARBA" id="ARBA00004123"/>
    </source>
</evidence>
<dbReference type="SUPFAM" id="SSF57667">
    <property type="entry name" value="beta-beta-alpha zinc fingers"/>
    <property type="match status" value="2"/>
</dbReference>
<dbReference type="Proteomes" id="UP000887013">
    <property type="component" value="Unassembled WGS sequence"/>
</dbReference>
<dbReference type="InterPro" id="IPR013087">
    <property type="entry name" value="Znf_C2H2_type"/>
</dbReference>
<evidence type="ECO:0000313" key="11">
    <source>
        <dbReference type="EMBL" id="GFT58571.1"/>
    </source>
</evidence>
<keyword evidence="2" id="KW-0479">Metal-binding</keyword>
<dbReference type="EMBL" id="BMAW01067203">
    <property type="protein sequence ID" value="GFT58571.1"/>
    <property type="molecule type" value="Genomic_DNA"/>
</dbReference>